<gene>
    <name evidence="1" type="ORF">MILVUS5_LOCUS26500</name>
</gene>
<evidence type="ECO:0000313" key="1">
    <source>
        <dbReference type="EMBL" id="CAJ2660567.1"/>
    </source>
</evidence>
<organism evidence="1 2">
    <name type="scientific">Trifolium pratense</name>
    <name type="common">Red clover</name>
    <dbReference type="NCBI Taxonomy" id="57577"/>
    <lineage>
        <taxon>Eukaryota</taxon>
        <taxon>Viridiplantae</taxon>
        <taxon>Streptophyta</taxon>
        <taxon>Embryophyta</taxon>
        <taxon>Tracheophyta</taxon>
        <taxon>Spermatophyta</taxon>
        <taxon>Magnoliopsida</taxon>
        <taxon>eudicotyledons</taxon>
        <taxon>Gunneridae</taxon>
        <taxon>Pentapetalae</taxon>
        <taxon>rosids</taxon>
        <taxon>fabids</taxon>
        <taxon>Fabales</taxon>
        <taxon>Fabaceae</taxon>
        <taxon>Papilionoideae</taxon>
        <taxon>50 kb inversion clade</taxon>
        <taxon>NPAAA clade</taxon>
        <taxon>Hologalegina</taxon>
        <taxon>IRL clade</taxon>
        <taxon>Trifolieae</taxon>
        <taxon>Trifolium</taxon>
    </lineage>
</organism>
<keyword evidence="2" id="KW-1185">Reference proteome</keyword>
<name>A0ACB0KW31_TRIPR</name>
<comment type="caution">
    <text evidence="1">The sequence shown here is derived from an EMBL/GenBank/DDBJ whole genome shotgun (WGS) entry which is preliminary data.</text>
</comment>
<protein>
    <submittedName>
        <fullName evidence="1">Uncharacterized protein</fullName>
    </submittedName>
</protein>
<proteinExistence type="predicted"/>
<sequence>MANSTTLVGLFKIILVMLMMSTLFMSLLQARKSLGKHIDSKQLLHELLCFGQIKHRRTQRSLGEDRISPSGPNGKHNKFHS</sequence>
<dbReference type="Proteomes" id="UP001177021">
    <property type="component" value="Unassembled WGS sequence"/>
</dbReference>
<accession>A0ACB0KW31</accession>
<reference evidence="1" key="1">
    <citation type="submission" date="2023-10" db="EMBL/GenBank/DDBJ databases">
        <authorList>
            <person name="Rodriguez Cubillos JULIANA M."/>
            <person name="De Vega J."/>
        </authorList>
    </citation>
    <scope>NUCLEOTIDE SEQUENCE</scope>
</reference>
<evidence type="ECO:0000313" key="2">
    <source>
        <dbReference type="Proteomes" id="UP001177021"/>
    </source>
</evidence>
<dbReference type="EMBL" id="CASHSV030000311">
    <property type="protein sequence ID" value="CAJ2660567.1"/>
    <property type="molecule type" value="Genomic_DNA"/>
</dbReference>